<evidence type="ECO:0000313" key="2">
    <source>
        <dbReference type="EMBL" id="KAK7274139.1"/>
    </source>
</evidence>
<dbReference type="Proteomes" id="UP001372338">
    <property type="component" value="Unassembled WGS sequence"/>
</dbReference>
<evidence type="ECO:0000256" key="1">
    <source>
        <dbReference type="SAM" id="MobiDB-lite"/>
    </source>
</evidence>
<sequence>MSERHNSRKGSGSAKAPVRTSVSAVSKSTSKTRLPPVKERRPALIPPKAPAPAIVLKGTACGPTTAGPNSFAPTKVFRVPINEEESSSELPLRKQARVEKGKGKASDWLAPHSTTGGPDVRTKENARLKYQLSKSQELFEGQLSKSQERYEKMRQKALKHKFTSERNLLYWK</sequence>
<comment type="caution">
    <text evidence="2">The sequence shown here is derived from an EMBL/GenBank/DDBJ whole genome shotgun (WGS) entry which is preliminary data.</text>
</comment>
<evidence type="ECO:0000313" key="3">
    <source>
        <dbReference type="Proteomes" id="UP001372338"/>
    </source>
</evidence>
<keyword evidence="3" id="KW-1185">Reference proteome</keyword>
<proteinExistence type="predicted"/>
<feature type="compositionally biased region" description="Low complexity" evidence="1">
    <location>
        <begin position="18"/>
        <end position="33"/>
    </location>
</feature>
<feature type="region of interest" description="Disordered" evidence="1">
    <location>
        <begin position="1"/>
        <end position="50"/>
    </location>
</feature>
<gene>
    <name evidence="2" type="ORF">RIF29_15216</name>
</gene>
<reference evidence="2 3" key="1">
    <citation type="submission" date="2024-01" db="EMBL/GenBank/DDBJ databases">
        <title>The genomes of 5 underutilized Papilionoideae crops provide insights into root nodulation and disease resistanc.</title>
        <authorList>
            <person name="Yuan L."/>
        </authorList>
    </citation>
    <scope>NUCLEOTIDE SEQUENCE [LARGE SCALE GENOMIC DNA]</scope>
    <source>
        <strain evidence="2">ZHUSHIDOU_FW_LH</strain>
        <tissue evidence="2">Leaf</tissue>
    </source>
</reference>
<feature type="region of interest" description="Disordered" evidence="1">
    <location>
        <begin position="83"/>
        <end position="121"/>
    </location>
</feature>
<organism evidence="2 3">
    <name type="scientific">Crotalaria pallida</name>
    <name type="common">Smooth rattlebox</name>
    <name type="synonym">Crotalaria striata</name>
    <dbReference type="NCBI Taxonomy" id="3830"/>
    <lineage>
        <taxon>Eukaryota</taxon>
        <taxon>Viridiplantae</taxon>
        <taxon>Streptophyta</taxon>
        <taxon>Embryophyta</taxon>
        <taxon>Tracheophyta</taxon>
        <taxon>Spermatophyta</taxon>
        <taxon>Magnoliopsida</taxon>
        <taxon>eudicotyledons</taxon>
        <taxon>Gunneridae</taxon>
        <taxon>Pentapetalae</taxon>
        <taxon>rosids</taxon>
        <taxon>fabids</taxon>
        <taxon>Fabales</taxon>
        <taxon>Fabaceae</taxon>
        <taxon>Papilionoideae</taxon>
        <taxon>50 kb inversion clade</taxon>
        <taxon>genistoids sensu lato</taxon>
        <taxon>core genistoids</taxon>
        <taxon>Crotalarieae</taxon>
        <taxon>Crotalaria</taxon>
    </lineage>
</organism>
<dbReference type="AlphaFoldDB" id="A0AAN9FD60"/>
<dbReference type="EMBL" id="JAYWIO010000003">
    <property type="protein sequence ID" value="KAK7274139.1"/>
    <property type="molecule type" value="Genomic_DNA"/>
</dbReference>
<feature type="compositionally biased region" description="Basic and acidic residues" evidence="1">
    <location>
        <begin position="96"/>
        <end position="105"/>
    </location>
</feature>
<protein>
    <submittedName>
        <fullName evidence="2">Uncharacterized protein</fullName>
    </submittedName>
</protein>
<name>A0AAN9FD60_CROPI</name>
<accession>A0AAN9FD60</accession>